<feature type="region of interest" description="Disordered" evidence="1">
    <location>
        <begin position="223"/>
        <end position="256"/>
    </location>
</feature>
<evidence type="ECO:0000256" key="2">
    <source>
        <dbReference type="SAM" id="Phobius"/>
    </source>
</evidence>
<dbReference type="RefSeq" id="WP_160602959.1">
    <property type="nucleotide sequence ID" value="NZ_WTYX01000001.1"/>
</dbReference>
<evidence type="ECO:0000256" key="3">
    <source>
        <dbReference type="SAM" id="SignalP"/>
    </source>
</evidence>
<feature type="transmembrane region" description="Helical" evidence="2">
    <location>
        <begin position="179"/>
        <end position="200"/>
    </location>
</feature>
<feature type="signal peptide" evidence="3">
    <location>
        <begin position="1"/>
        <end position="22"/>
    </location>
</feature>
<sequence>MSTKTALYLTSASLFAMATALPASPNPGSVRDFQLPPAPTPTPSPRVQGPVDTEGAVPVAPRVIPTPTPSPAPASTQTPRPTATPTPSQTSSARPAPVPSATESAARRPQQQPSLSSQAPTVPGAVATDSLTPSQIQDDTSSSATDLLPTGQASLPTGVGPVQAQSGAADSADSSSSGYVMWLALLTGFIVLIGGAMVFWRRRQPVAAGVPQIEAPTKWVRETPDADDASFDPSASAQPVAETVAPPETKTRPEPVPAKANANIQIRAQAISLSRSLMNVQLSYQLDLVNRGGEPIKDLSIKADIITAHGRKPVNEQVASEATYLDYVTFVPEIPARETHEAKLNATMPVGSIQLIPQRNAQLYVPLLRIRIEAAGLDPIIRTFVVGTRSQTNADRLQPFRLDEMAQTYRAISLRALD</sequence>
<dbReference type="EMBL" id="WTYX01000001">
    <property type="protein sequence ID" value="MXO89570.1"/>
    <property type="molecule type" value="Genomic_DNA"/>
</dbReference>
<feature type="compositionally biased region" description="Low complexity" evidence="1">
    <location>
        <begin position="73"/>
        <end position="95"/>
    </location>
</feature>
<feature type="compositionally biased region" description="Polar residues" evidence="1">
    <location>
        <begin position="129"/>
        <end position="155"/>
    </location>
</feature>
<proteinExistence type="predicted"/>
<feature type="compositionally biased region" description="Low complexity" evidence="1">
    <location>
        <begin position="163"/>
        <end position="173"/>
    </location>
</feature>
<organism evidence="4 5">
    <name type="scientific">Pontixanthobacter aquaemixtae</name>
    <dbReference type="NCBI Taxonomy" id="1958940"/>
    <lineage>
        <taxon>Bacteria</taxon>
        <taxon>Pseudomonadati</taxon>
        <taxon>Pseudomonadota</taxon>
        <taxon>Alphaproteobacteria</taxon>
        <taxon>Sphingomonadales</taxon>
        <taxon>Erythrobacteraceae</taxon>
        <taxon>Pontixanthobacter</taxon>
    </lineage>
</organism>
<keyword evidence="2" id="KW-0472">Membrane</keyword>
<feature type="compositionally biased region" description="Low complexity" evidence="1">
    <location>
        <begin position="109"/>
        <end position="120"/>
    </location>
</feature>
<keyword evidence="5" id="KW-1185">Reference proteome</keyword>
<dbReference type="OrthoDB" id="7499632at2"/>
<evidence type="ECO:0000313" key="5">
    <source>
        <dbReference type="Proteomes" id="UP000442714"/>
    </source>
</evidence>
<keyword evidence="3" id="KW-0732">Signal</keyword>
<comment type="caution">
    <text evidence="4">The sequence shown here is derived from an EMBL/GenBank/DDBJ whole genome shotgun (WGS) entry which is preliminary data.</text>
</comment>
<reference evidence="4 5" key="1">
    <citation type="submission" date="2019-12" db="EMBL/GenBank/DDBJ databases">
        <title>Genomic-based taxomic classification of the family Erythrobacteraceae.</title>
        <authorList>
            <person name="Xu L."/>
        </authorList>
    </citation>
    <scope>NUCLEOTIDE SEQUENCE [LARGE SCALE GENOMIC DNA]</scope>
    <source>
        <strain evidence="4 5">KCTC 52763</strain>
    </source>
</reference>
<feature type="region of interest" description="Disordered" evidence="1">
    <location>
        <begin position="24"/>
        <end position="173"/>
    </location>
</feature>
<feature type="chain" id="PRO_5032766164" evidence="3">
    <location>
        <begin position="23"/>
        <end position="418"/>
    </location>
</feature>
<gene>
    <name evidence="4" type="ORF">GRI41_01915</name>
</gene>
<evidence type="ECO:0000313" key="4">
    <source>
        <dbReference type="EMBL" id="MXO89570.1"/>
    </source>
</evidence>
<protein>
    <submittedName>
        <fullName evidence="4">Uncharacterized protein</fullName>
    </submittedName>
</protein>
<keyword evidence="2" id="KW-0812">Transmembrane</keyword>
<name>A0A844ZR59_9SPHN</name>
<accession>A0A844ZR59</accession>
<keyword evidence="2" id="KW-1133">Transmembrane helix</keyword>
<evidence type="ECO:0000256" key="1">
    <source>
        <dbReference type="SAM" id="MobiDB-lite"/>
    </source>
</evidence>
<dbReference type="Proteomes" id="UP000442714">
    <property type="component" value="Unassembled WGS sequence"/>
</dbReference>
<dbReference type="AlphaFoldDB" id="A0A844ZR59"/>